<name>A0AAV3NUC4_LITER</name>
<comment type="caution">
    <text evidence="2">The sequence shown here is derived from an EMBL/GenBank/DDBJ whole genome shotgun (WGS) entry which is preliminary data.</text>
</comment>
<dbReference type="Proteomes" id="UP001454036">
    <property type="component" value="Unassembled WGS sequence"/>
</dbReference>
<feature type="compositionally biased region" description="Basic and acidic residues" evidence="1">
    <location>
        <begin position="105"/>
        <end position="115"/>
    </location>
</feature>
<feature type="compositionally biased region" description="Low complexity" evidence="1">
    <location>
        <begin position="93"/>
        <end position="104"/>
    </location>
</feature>
<proteinExistence type="predicted"/>
<feature type="region of interest" description="Disordered" evidence="1">
    <location>
        <begin position="93"/>
        <end position="137"/>
    </location>
</feature>
<accession>A0AAV3NUC4</accession>
<evidence type="ECO:0000256" key="1">
    <source>
        <dbReference type="SAM" id="MobiDB-lite"/>
    </source>
</evidence>
<sequence>MSVPGTFWPPGCGAFLHMCLYPRGGSQVASAHLLLAYLYLSRLIPCWELHLQVYGRTPLPLTMTTRDADNSMIGVCSCGYQIDVPLGIRPSSASGISSSASAPRDNVDPPGDTRRPIQGLVWRPDLVRSTPPLGLQR</sequence>
<protein>
    <submittedName>
        <fullName evidence="2">Uncharacterized protein</fullName>
    </submittedName>
</protein>
<dbReference type="EMBL" id="BAABME010000350">
    <property type="protein sequence ID" value="GAA0142011.1"/>
    <property type="molecule type" value="Genomic_DNA"/>
</dbReference>
<gene>
    <name evidence="2" type="ORF">LIER_03013</name>
</gene>
<reference evidence="2 3" key="1">
    <citation type="submission" date="2024-01" db="EMBL/GenBank/DDBJ databases">
        <title>The complete chloroplast genome sequence of Lithospermum erythrorhizon: insights into the phylogenetic relationship among Boraginaceae species and the maternal lineages of purple gromwells.</title>
        <authorList>
            <person name="Okada T."/>
            <person name="Watanabe K."/>
        </authorList>
    </citation>
    <scope>NUCLEOTIDE SEQUENCE [LARGE SCALE GENOMIC DNA]</scope>
</reference>
<dbReference type="AlphaFoldDB" id="A0AAV3NUC4"/>
<evidence type="ECO:0000313" key="3">
    <source>
        <dbReference type="Proteomes" id="UP001454036"/>
    </source>
</evidence>
<organism evidence="2 3">
    <name type="scientific">Lithospermum erythrorhizon</name>
    <name type="common">Purple gromwell</name>
    <name type="synonym">Lithospermum officinale var. erythrorhizon</name>
    <dbReference type="NCBI Taxonomy" id="34254"/>
    <lineage>
        <taxon>Eukaryota</taxon>
        <taxon>Viridiplantae</taxon>
        <taxon>Streptophyta</taxon>
        <taxon>Embryophyta</taxon>
        <taxon>Tracheophyta</taxon>
        <taxon>Spermatophyta</taxon>
        <taxon>Magnoliopsida</taxon>
        <taxon>eudicotyledons</taxon>
        <taxon>Gunneridae</taxon>
        <taxon>Pentapetalae</taxon>
        <taxon>asterids</taxon>
        <taxon>lamiids</taxon>
        <taxon>Boraginales</taxon>
        <taxon>Boraginaceae</taxon>
        <taxon>Boraginoideae</taxon>
        <taxon>Lithospermeae</taxon>
        <taxon>Lithospermum</taxon>
    </lineage>
</organism>
<evidence type="ECO:0000313" key="2">
    <source>
        <dbReference type="EMBL" id="GAA0142011.1"/>
    </source>
</evidence>
<keyword evidence="3" id="KW-1185">Reference proteome</keyword>